<accession>A0A0B7A3F5</accession>
<protein>
    <submittedName>
        <fullName evidence="1">Uncharacterized protein</fullName>
    </submittedName>
</protein>
<feature type="non-terminal residue" evidence="1">
    <location>
        <position position="73"/>
    </location>
</feature>
<organism evidence="1">
    <name type="scientific">Arion vulgaris</name>
    <dbReference type="NCBI Taxonomy" id="1028688"/>
    <lineage>
        <taxon>Eukaryota</taxon>
        <taxon>Metazoa</taxon>
        <taxon>Spiralia</taxon>
        <taxon>Lophotrochozoa</taxon>
        <taxon>Mollusca</taxon>
        <taxon>Gastropoda</taxon>
        <taxon>Heterobranchia</taxon>
        <taxon>Euthyneura</taxon>
        <taxon>Panpulmonata</taxon>
        <taxon>Eupulmonata</taxon>
        <taxon>Stylommatophora</taxon>
        <taxon>Helicina</taxon>
        <taxon>Arionoidea</taxon>
        <taxon>Arionidae</taxon>
        <taxon>Arion</taxon>
    </lineage>
</organism>
<feature type="non-terminal residue" evidence="1">
    <location>
        <position position="1"/>
    </location>
</feature>
<proteinExistence type="predicted"/>
<reference evidence="1" key="1">
    <citation type="submission" date="2014-12" db="EMBL/GenBank/DDBJ databases">
        <title>Insight into the proteome of Arion vulgaris.</title>
        <authorList>
            <person name="Aradska J."/>
            <person name="Bulat T."/>
            <person name="Smidak R."/>
            <person name="Sarate P."/>
            <person name="Gangsoo J."/>
            <person name="Sialana F."/>
            <person name="Bilban M."/>
            <person name="Lubec G."/>
        </authorList>
    </citation>
    <scope>NUCLEOTIDE SEQUENCE</scope>
    <source>
        <tissue evidence="1">Skin</tissue>
    </source>
</reference>
<evidence type="ECO:0000313" key="1">
    <source>
        <dbReference type="EMBL" id="CEK75439.1"/>
    </source>
</evidence>
<sequence length="73" mass="8259">KMCVAGWTKWLLSWILVFAISLWMTVHAGVYIPKRSYTFYISNSLNAGSIIGVIHVCHNTIIKCDNNSVEIVM</sequence>
<dbReference type="AlphaFoldDB" id="A0A0B7A3F5"/>
<name>A0A0B7A3F5_9EUPU</name>
<gene>
    <name evidence="1" type="primary">ORF95551</name>
</gene>
<dbReference type="EMBL" id="HACG01028574">
    <property type="protein sequence ID" value="CEK75439.1"/>
    <property type="molecule type" value="Transcribed_RNA"/>
</dbReference>